<evidence type="ECO:0000256" key="4">
    <source>
        <dbReference type="ARBA" id="ARBA00022888"/>
    </source>
</evidence>
<keyword evidence="4" id="KW-0028">Amino-acid biosynthesis</keyword>
<gene>
    <name evidence="8" type="ORF">G7B40_027845</name>
</gene>
<dbReference type="AlphaFoldDB" id="A0AAP5IDH5"/>
<feature type="domain" description="Asparagine synthetase" evidence="7">
    <location>
        <begin position="196"/>
        <end position="540"/>
    </location>
</feature>
<dbReference type="GO" id="GO:0004066">
    <property type="term" value="F:asparagine synthase (glutamine-hydrolyzing) activity"/>
    <property type="evidence" value="ECO:0007669"/>
    <property type="project" value="UniProtKB-EC"/>
</dbReference>
<dbReference type="PANTHER" id="PTHR43284">
    <property type="entry name" value="ASPARAGINE SYNTHETASE (GLUTAMINE-HYDROLYZING)"/>
    <property type="match status" value="1"/>
</dbReference>
<evidence type="ECO:0000256" key="2">
    <source>
        <dbReference type="ARBA" id="ARBA00005752"/>
    </source>
</evidence>
<evidence type="ECO:0000259" key="7">
    <source>
        <dbReference type="Pfam" id="PF00733"/>
    </source>
</evidence>
<dbReference type="InterPro" id="IPR051786">
    <property type="entry name" value="ASN_synthetase/amidase"/>
</dbReference>
<accession>A0AAP5IDH5</accession>
<dbReference type="GO" id="GO:0006529">
    <property type="term" value="P:asparagine biosynthetic process"/>
    <property type="evidence" value="ECO:0007669"/>
    <property type="project" value="UniProtKB-KW"/>
</dbReference>
<dbReference type="Proteomes" id="UP000667802">
    <property type="component" value="Unassembled WGS sequence"/>
</dbReference>
<comment type="catalytic activity">
    <reaction evidence="5">
        <text>L-aspartate + L-glutamine + ATP + H2O = L-asparagine + L-glutamate + AMP + diphosphate + H(+)</text>
        <dbReference type="Rhea" id="RHEA:12228"/>
        <dbReference type="ChEBI" id="CHEBI:15377"/>
        <dbReference type="ChEBI" id="CHEBI:15378"/>
        <dbReference type="ChEBI" id="CHEBI:29985"/>
        <dbReference type="ChEBI" id="CHEBI:29991"/>
        <dbReference type="ChEBI" id="CHEBI:30616"/>
        <dbReference type="ChEBI" id="CHEBI:33019"/>
        <dbReference type="ChEBI" id="CHEBI:58048"/>
        <dbReference type="ChEBI" id="CHEBI:58359"/>
        <dbReference type="ChEBI" id="CHEBI:456215"/>
        <dbReference type="EC" id="6.3.5.4"/>
    </reaction>
</comment>
<dbReference type="SUPFAM" id="SSF56235">
    <property type="entry name" value="N-terminal nucleophile aminohydrolases (Ntn hydrolases)"/>
    <property type="match status" value="1"/>
</dbReference>
<evidence type="ECO:0000256" key="5">
    <source>
        <dbReference type="ARBA" id="ARBA00048741"/>
    </source>
</evidence>
<evidence type="ECO:0000313" key="9">
    <source>
        <dbReference type="Proteomes" id="UP000667802"/>
    </source>
</evidence>
<dbReference type="EMBL" id="JAALHA020000017">
    <property type="protein sequence ID" value="MDR9898344.1"/>
    <property type="molecule type" value="Genomic_DNA"/>
</dbReference>
<comment type="similarity">
    <text evidence="2">Belongs to the asparagine synthetase family.</text>
</comment>
<dbReference type="RefSeq" id="WP_208349623.1">
    <property type="nucleotide sequence ID" value="NZ_JAALHA020000017.1"/>
</dbReference>
<reference evidence="9" key="1">
    <citation type="journal article" date="2021" name="Science">
        <title>Hunting the eagle killer: A cyanobacterial neurotoxin causes vacuolar myelinopathy.</title>
        <authorList>
            <person name="Breinlinger S."/>
            <person name="Phillips T.J."/>
            <person name="Haram B.N."/>
            <person name="Mares J."/>
            <person name="Martinez Yerena J.A."/>
            <person name="Hrouzek P."/>
            <person name="Sobotka R."/>
            <person name="Henderson W.M."/>
            <person name="Schmieder P."/>
            <person name="Williams S.M."/>
            <person name="Lauderdale J.D."/>
            <person name="Wilde H.D."/>
            <person name="Gerrin W."/>
            <person name="Kust A."/>
            <person name="Washington J.W."/>
            <person name="Wagner C."/>
            <person name="Geier B."/>
            <person name="Liebeke M."/>
            <person name="Enke H."/>
            <person name="Niedermeyer T.H.J."/>
            <person name="Wilde S.B."/>
        </authorList>
    </citation>
    <scope>NUCLEOTIDE SEQUENCE [LARGE SCALE GENOMIC DNA]</scope>
    <source>
        <strain evidence="9">Thurmond2011</strain>
    </source>
</reference>
<dbReference type="InterPro" id="IPR006426">
    <property type="entry name" value="Asn_synth_AEB"/>
</dbReference>
<dbReference type="SUPFAM" id="SSF52402">
    <property type="entry name" value="Adenine nucleotide alpha hydrolases-like"/>
    <property type="match status" value="1"/>
</dbReference>
<dbReference type="PIRSF" id="PIRSF001589">
    <property type="entry name" value="Asn_synthetase_glu-h"/>
    <property type="match status" value="1"/>
</dbReference>
<sequence>MAPICPSHFVGYWGYASQSEEVLLCSIAKQHYQPLDTRKNPVWNVAFISDDQNSIIQLDNNIIASLSAAGIHDRPDVWVRLSSNTTLFLGRDIFGRVPLYWIQLGQVIWFASQLQLLLPLLDAPQVNIAAVYGYSCFSYVPTPLTPVVGIQAIGAGTEIAWSFDDEILLQPKIQRLQEWWEESEKVYDEVTAVTELQILLKDAIARQVSDTTEPVGVCLSGGLDSSIIAALLVQAGIKVKAYTLDFGNYGIPEHPYAEQVAQYLQIPLVKVDASPRNISKALIPTVKALDLPFGDGVTVPLYLLVQRASQETEVIFNGENGDQLFGGWTNKPLIAAGIYQAEHPSKDNFIQQYLRTFHRLWGYDAYQADISELHAEDWLREALDAQYSDTLLHRLRRANLMLKGAQNIQPRATNIGLSQGLAVRSPFCDLPLTRWSFRLSGELILHGNCEKYILKRAVENWLPPEIVWRQKRGMGVPLTSWCLHEFWHQLGDWLKPSILRREGIFKPDIAVKIVNGELSAAITGRRIGEILWLLVMWELWRVHILGEAPNSKEFFHPFILPRWMWRFFKKLQV</sequence>
<evidence type="ECO:0000313" key="8">
    <source>
        <dbReference type="EMBL" id="MDR9898344.1"/>
    </source>
</evidence>
<evidence type="ECO:0000256" key="3">
    <source>
        <dbReference type="ARBA" id="ARBA00012737"/>
    </source>
</evidence>
<dbReference type="InterPro" id="IPR014729">
    <property type="entry name" value="Rossmann-like_a/b/a_fold"/>
</dbReference>
<protein>
    <recommendedName>
        <fullName evidence="3">asparagine synthase (glutamine-hydrolyzing)</fullName>
        <ecNumber evidence="3">6.3.5.4</ecNumber>
    </recommendedName>
</protein>
<feature type="site" description="Important for beta-aspartyl-AMP intermediate formation" evidence="6">
    <location>
        <position position="319"/>
    </location>
</feature>
<keyword evidence="9" id="KW-1185">Reference proteome</keyword>
<dbReference type="Gene3D" id="3.40.50.620">
    <property type="entry name" value="HUPs"/>
    <property type="match status" value="1"/>
</dbReference>
<dbReference type="InterPro" id="IPR001962">
    <property type="entry name" value="Asn_synthase"/>
</dbReference>
<dbReference type="Gene3D" id="3.60.20.10">
    <property type="entry name" value="Glutamine Phosphoribosylpyrophosphate, subunit 1, domain 1"/>
    <property type="match status" value="1"/>
</dbReference>
<evidence type="ECO:0000256" key="6">
    <source>
        <dbReference type="PIRSR" id="PIRSR001589-3"/>
    </source>
</evidence>
<proteinExistence type="inferred from homology"/>
<comment type="pathway">
    <text evidence="1">Amino-acid biosynthesis; L-asparagine biosynthesis; L-asparagine from L-aspartate (L-Gln route): step 1/1.</text>
</comment>
<dbReference type="Pfam" id="PF00733">
    <property type="entry name" value="Asn_synthase"/>
    <property type="match status" value="1"/>
</dbReference>
<dbReference type="PANTHER" id="PTHR43284:SF1">
    <property type="entry name" value="ASPARAGINE SYNTHETASE"/>
    <property type="match status" value="1"/>
</dbReference>
<keyword evidence="4" id="KW-0061">Asparagine biosynthesis</keyword>
<dbReference type="InterPro" id="IPR029055">
    <property type="entry name" value="Ntn_hydrolases_N"/>
</dbReference>
<comment type="caution">
    <text evidence="8">The sequence shown here is derived from an EMBL/GenBank/DDBJ whole genome shotgun (WGS) entry which is preliminary data.</text>
</comment>
<name>A0AAP5IDH5_9CYAN</name>
<dbReference type="GO" id="GO:0005829">
    <property type="term" value="C:cytosol"/>
    <property type="evidence" value="ECO:0007669"/>
    <property type="project" value="TreeGrafter"/>
</dbReference>
<organism evidence="8 9">
    <name type="scientific">Aetokthonos hydrillicola Thurmond2011</name>
    <dbReference type="NCBI Taxonomy" id="2712845"/>
    <lineage>
        <taxon>Bacteria</taxon>
        <taxon>Bacillati</taxon>
        <taxon>Cyanobacteriota</taxon>
        <taxon>Cyanophyceae</taxon>
        <taxon>Nostocales</taxon>
        <taxon>Hapalosiphonaceae</taxon>
        <taxon>Aetokthonos</taxon>
    </lineage>
</organism>
<dbReference type="CDD" id="cd01991">
    <property type="entry name" value="Asn_synthase_B_C"/>
    <property type="match status" value="1"/>
</dbReference>
<evidence type="ECO:0000256" key="1">
    <source>
        <dbReference type="ARBA" id="ARBA00005187"/>
    </source>
</evidence>
<dbReference type="EC" id="6.3.5.4" evidence="3"/>